<gene>
    <name evidence="2" type="ORF">DF182_00600</name>
</gene>
<evidence type="ECO:0000256" key="1">
    <source>
        <dbReference type="SAM" id="MobiDB-lite"/>
    </source>
</evidence>
<reference evidence="2 3" key="1">
    <citation type="submission" date="2018-05" db="EMBL/GenBank/DDBJ databases">
        <title>Chitinophaga sp. K3CV102501T nov., isolated from isolated from a monsoon evergreen broad-leaved forest soil.</title>
        <authorList>
            <person name="Lv Y."/>
        </authorList>
    </citation>
    <scope>NUCLEOTIDE SEQUENCE [LARGE SCALE GENOMIC DNA]</scope>
    <source>
        <strain evidence="2 3">GDMCC 1.1325</strain>
    </source>
</reference>
<name>A0A365XXR4_9BACT</name>
<organism evidence="2 3">
    <name type="scientific">Chitinophaga flava</name>
    <dbReference type="NCBI Taxonomy" id="2259036"/>
    <lineage>
        <taxon>Bacteria</taxon>
        <taxon>Pseudomonadati</taxon>
        <taxon>Bacteroidota</taxon>
        <taxon>Chitinophagia</taxon>
        <taxon>Chitinophagales</taxon>
        <taxon>Chitinophagaceae</taxon>
        <taxon>Chitinophaga</taxon>
    </lineage>
</organism>
<evidence type="ECO:0000313" key="3">
    <source>
        <dbReference type="Proteomes" id="UP000253410"/>
    </source>
</evidence>
<dbReference type="EMBL" id="QFFJ01000001">
    <property type="protein sequence ID" value="RBL91156.1"/>
    <property type="molecule type" value="Genomic_DNA"/>
</dbReference>
<dbReference type="AlphaFoldDB" id="A0A365XXR4"/>
<feature type="region of interest" description="Disordered" evidence="1">
    <location>
        <begin position="140"/>
        <end position="161"/>
    </location>
</feature>
<proteinExistence type="predicted"/>
<sequence length="161" mass="18426">MKYVNLYTEAVDEGCCWGCFYIVSAFKAVVMQIYISEEAIVADIQDKFHEIYPKLKLDFFRDPVGEGEHIPKNSRVSPDTPIEKIRMRHHFGWLDVSHYRTALAVEHDLDHLFGLNAKILHKSGSLWLQATGRGHLSLEELSAGDTPKKSTFHLPEEPETE</sequence>
<dbReference type="Proteomes" id="UP000253410">
    <property type="component" value="Unassembled WGS sequence"/>
</dbReference>
<keyword evidence="3" id="KW-1185">Reference proteome</keyword>
<comment type="caution">
    <text evidence="2">The sequence shown here is derived from an EMBL/GenBank/DDBJ whole genome shotgun (WGS) entry which is preliminary data.</text>
</comment>
<protein>
    <submittedName>
        <fullName evidence="2">Uncharacterized protein</fullName>
    </submittedName>
</protein>
<accession>A0A365XXR4</accession>
<evidence type="ECO:0000313" key="2">
    <source>
        <dbReference type="EMBL" id="RBL91156.1"/>
    </source>
</evidence>